<evidence type="ECO:0000256" key="2">
    <source>
        <dbReference type="ARBA" id="ARBA00022741"/>
    </source>
</evidence>
<gene>
    <name evidence="7" type="ordered locus">Acid_7680</name>
</gene>
<evidence type="ECO:0000256" key="1">
    <source>
        <dbReference type="ARBA" id="ARBA00022679"/>
    </source>
</evidence>
<sequence length="874" mass="94709">MSPQQIAHYRIAAKIGEGGMGAVYRAGDTKLNRDVAIKVLPESFAQDPDRLARFTREAQLLAGLNHPNIAAIYGVEERALVLELVEGPTLADRIAQGPIPLDEALPIARQLAEALEYAHEKGVIHRDLKPANIKITHEGRVKVLDFGLAKALAPETVAGDPSSSPTMTMRATALGMIMGTAGYMSPEQARGKRVDRRADIWAFGVVFYEMVTGRALFDGDTVSDLIAQVLTKEPDLDAAPENLRPLLRRCLERDERKRLRDIGDAFYLIEEKPPVAAVPPAVPRRHLLPWVLAAAATLSAGAFAALWLRSSSPAPPAFRFTLDPTGPIHFSPNGRWMLNVSDGLRLRSVDGVSWKSLPATDGASDAFWSPDSSTIGFFAGGRLRAISVDGTNLRNLAAAPPFAAGAWRGSLTDGLILMAAGRQLQTLDIRSGKLAALPLRFSESETPMAPLFTPEGEGFVYLIRSANGTTLFRSTLSSTRPAGERVLETNYAVSFARHPRSGRWHMFYVRTDAGTGIANRALLTAPIDPRTGEPAGEPTQVVDAIANWPSTPYARFDVADSGLIYWYRTTPSLPIWRLQWFDRNGNAAGTVGDAAGHTSIALSPDETRLASLQGYPQPHIWIYNLQNGTGSRISSLGNEGTPVWSPDSRFLYYTSETEAGNKIVRQDSAPGSLPEILWQGPEGRRISLQDVTPDGRYLILHLINAVGFTTGRAGLHFSRLDLNAPSTARQPEPLFAEEGGVANPVNARISPDGHSIVFSDGSLVFACRYPPGGEPPRQIAALPNQAFPFFSRDGKQLYSISGQALYSNTVMNLPGGGIRLGERSLLFKLAHPARVDINPGAASRDGNRILAISTDQAEEAKIQVLSDWTSLLKL</sequence>
<dbReference type="InterPro" id="IPR011009">
    <property type="entry name" value="Kinase-like_dom_sf"/>
</dbReference>
<dbReference type="STRING" id="234267.Acid_7680"/>
<dbReference type="eggNOG" id="COG0823">
    <property type="taxonomic scope" value="Bacteria"/>
</dbReference>
<evidence type="ECO:0000256" key="5">
    <source>
        <dbReference type="PROSITE-ProRule" id="PRU10141"/>
    </source>
</evidence>
<organism evidence="7">
    <name type="scientific">Solibacter usitatus (strain Ellin6076)</name>
    <dbReference type="NCBI Taxonomy" id="234267"/>
    <lineage>
        <taxon>Bacteria</taxon>
        <taxon>Pseudomonadati</taxon>
        <taxon>Acidobacteriota</taxon>
        <taxon>Terriglobia</taxon>
        <taxon>Bryobacterales</taxon>
        <taxon>Solibacteraceae</taxon>
        <taxon>Candidatus Solibacter</taxon>
    </lineage>
</organism>
<dbReference type="SUPFAM" id="SSF63829">
    <property type="entry name" value="Calcium-dependent phosphotriesterase"/>
    <property type="match status" value="1"/>
</dbReference>
<dbReference type="PROSITE" id="PS50011">
    <property type="entry name" value="PROTEIN_KINASE_DOM"/>
    <property type="match status" value="1"/>
</dbReference>
<reference evidence="7" key="1">
    <citation type="submission" date="2006-10" db="EMBL/GenBank/DDBJ databases">
        <title>Complete sequence of Solibacter usitatus Ellin6076.</title>
        <authorList>
            <consortium name="US DOE Joint Genome Institute"/>
            <person name="Copeland A."/>
            <person name="Lucas S."/>
            <person name="Lapidus A."/>
            <person name="Barry K."/>
            <person name="Detter J.C."/>
            <person name="Glavina del Rio T."/>
            <person name="Hammon N."/>
            <person name="Israni S."/>
            <person name="Dalin E."/>
            <person name="Tice H."/>
            <person name="Pitluck S."/>
            <person name="Thompson L.S."/>
            <person name="Brettin T."/>
            <person name="Bruce D."/>
            <person name="Han C."/>
            <person name="Tapia R."/>
            <person name="Gilna P."/>
            <person name="Schmutz J."/>
            <person name="Larimer F."/>
            <person name="Land M."/>
            <person name="Hauser L."/>
            <person name="Kyrpides N."/>
            <person name="Mikhailova N."/>
            <person name="Janssen P.H."/>
            <person name="Kuske C.R."/>
            <person name="Richardson P."/>
        </authorList>
    </citation>
    <scope>NUCLEOTIDE SEQUENCE</scope>
    <source>
        <strain evidence="7">Ellin6076</strain>
    </source>
</reference>
<keyword evidence="4 5" id="KW-0067">ATP-binding</keyword>
<accession>Q01P41</accession>
<dbReference type="PANTHER" id="PTHR43289:SF34">
    <property type="entry name" value="SERINE_THREONINE-PROTEIN KINASE YBDM-RELATED"/>
    <property type="match status" value="1"/>
</dbReference>
<dbReference type="Gene3D" id="2.120.10.30">
    <property type="entry name" value="TolB, C-terminal domain"/>
    <property type="match status" value="2"/>
</dbReference>
<dbReference type="CDD" id="cd14014">
    <property type="entry name" value="STKc_PknB_like"/>
    <property type="match status" value="1"/>
</dbReference>
<keyword evidence="1" id="KW-0808">Transferase</keyword>
<proteinExistence type="predicted"/>
<dbReference type="InterPro" id="IPR017441">
    <property type="entry name" value="Protein_kinase_ATP_BS"/>
</dbReference>
<dbReference type="InterPro" id="IPR011042">
    <property type="entry name" value="6-blade_b-propeller_TolB-like"/>
</dbReference>
<dbReference type="Pfam" id="PF07676">
    <property type="entry name" value="PD40"/>
    <property type="match status" value="1"/>
</dbReference>
<dbReference type="InterPro" id="IPR011659">
    <property type="entry name" value="WD40"/>
</dbReference>
<feature type="domain" description="Protein kinase" evidence="6">
    <location>
        <begin position="9"/>
        <end position="268"/>
    </location>
</feature>
<evidence type="ECO:0000259" key="6">
    <source>
        <dbReference type="PROSITE" id="PS50011"/>
    </source>
</evidence>
<dbReference type="eggNOG" id="COG0515">
    <property type="taxonomic scope" value="Bacteria"/>
</dbReference>
<dbReference type="InterPro" id="IPR000719">
    <property type="entry name" value="Prot_kinase_dom"/>
</dbReference>
<dbReference type="EMBL" id="CP000473">
    <property type="protein sequence ID" value="ABJ88579.1"/>
    <property type="molecule type" value="Genomic_DNA"/>
</dbReference>
<evidence type="ECO:0000256" key="3">
    <source>
        <dbReference type="ARBA" id="ARBA00022777"/>
    </source>
</evidence>
<dbReference type="InParanoid" id="Q01P41"/>
<dbReference type="PROSITE" id="PS00107">
    <property type="entry name" value="PROTEIN_KINASE_ATP"/>
    <property type="match status" value="1"/>
</dbReference>
<name>Q01P41_SOLUE</name>
<dbReference type="AlphaFoldDB" id="Q01P41"/>
<evidence type="ECO:0000256" key="4">
    <source>
        <dbReference type="ARBA" id="ARBA00022840"/>
    </source>
</evidence>
<dbReference type="GO" id="GO:0004674">
    <property type="term" value="F:protein serine/threonine kinase activity"/>
    <property type="evidence" value="ECO:0007669"/>
    <property type="project" value="UniProtKB-KW"/>
</dbReference>
<protein>
    <submittedName>
        <fullName evidence="7">Serine/threonine protein kinase</fullName>
    </submittedName>
</protein>
<keyword evidence="7" id="KW-0723">Serine/threonine-protein kinase</keyword>
<dbReference type="SMART" id="SM00220">
    <property type="entry name" value="S_TKc"/>
    <property type="match status" value="1"/>
</dbReference>
<dbReference type="OrthoDB" id="9788659at2"/>
<dbReference type="Gene3D" id="1.10.510.10">
    <property type="entry name" value="Transferase(Phosphotransferase) domain 1"/>
    <property type="match status" value="1"/>
</dbReference>
<evidence type="ECO:0000313" key="7">
    <source>
        <dbReference type="EMBL" id="ABJ88579.1"/>
    </source>
</evidence>
<keyword evidence="3 7" id="KW-0418">Kinase</keyword>
<dbReference type="KEGG" id="sus:Acid_7680"/>
<dbReference type="GO" id="GO:0005524">
    <property type="term" value="F:ATP binding"/>
    <property type="evidence" value="ECO:0007669"/>
    <property type="project" value="UniProtKB-UniRule"/>
</dbReference>
<dbReference type="Gene3D" id="3.30.200.20">
    <property type="entry name" value="Phosphorylase Kinase, domain 1"/>
    <property type="match status" value="1"/>
</dbReference>
<dbReference type="HOGENOM" id="CLU_012906_0_0_0"/>
<dbReference type="Pfam" id="PF00069">
    <property type="entry name" value="Pkinase"/>
    <property type="match status" value="1"/>
</dbReference>
<dbReference type="SUPFAM" id="SSF56112">
    <property type="entry name" value="Protein kinase-like (PK-like)"/>
    <property type="match status" value="1"/>
</dbReference>
<feature type="binding site" evidence="5">
    <location>
        <position position="38"/>
    </location>
    <ligand>
        <name>ATP</name>
        <dbReference type="ChEBI" id="CHEBI:30616"/>
    </ligand>
</feature>
<dbReference type="PANTHER" id="PTHR43289">
    <property type="entry name" value="MITOGEN-ACTIVATED PROTEIN KINASE KINASE KINASE 20-RELATED"/>
    <property type="match status" value="1"/>
</dbReference>
<dbReference type="SUPFAM" id="SSF82171">
    <property type="entry name" value="DPP6 N-terminal domain-like"/>
    <property type="match status" value="1"/>
</dbReference>
<keyword evidence="2 5" id="KW-0547">Nucleotide-binding</keyword>